<dbReference type="Proteomes" id="UP000694422">
    <property type="component" value="Unplaced"/>
</dbReference>
<protein>
    <submittedName>
        <fullName evidence="3">Uncharacterized protein</fullName>
    </submittedName>
</protein>
<name>A0A8C9QCN9_SPEDA</name>
<feature type="region of interest" description="Disordered" evidence="1">
    <location>
        <begin position="1"/>
        <end position="56"/>
    </location>
</feature>
<organism evidence="3 4">
    <name type="scientific">Spermophilus dauricus</name>
    <name type="common">Daurian ground squirrel</name>
    <dbReference type="NCBI Taxonomy" id="99837"/>
    <lineage>
        <taxon>Eukaryota</taxon>
        <taxon>Metazoa</taxon>
        <taxon>Chordata</taxon>
        <taxon>Craniata</taxon>
        <taxon>Vertebrata</taxon>
        <taxon>Euteleostomi</taxon>
        <taxon>Mammalia</taxon>
        <taxon>Eutheria</taxon>
        <taxon>Euarchontoglires</taxon>
        <taxon>Glires</taxon>
        <taxon>Rodentia</taxon>
        <taxon>Sciuromorpha</taxon>
        <taxon>Sciuridae</taxon>
        <taxon>Xerinae</taxon>
        <taxon>Marmotini</taxon>
        <taxon>Spermophilus</taxon>
    </lineage>
</organism>
<keyword evidence="2" id="KW-0812">Transmembrane</keyword>
<keyword evidence="2" id="KW-0472">Membrane</keyword>
<accession>A0A8C9QCN9</accession>
<evidence type="ECO:0000313" key="3">
    <source>
        <dbReference type="Ensembl" id="ENSSDAP00000019579.1"/>
    </source>
</evidence>
<keyword evidence="4" id="KW-1185">Reference proteome</keyword>
<keyword evidence="2" id="KW-1133">Transmembrane helix</keyword>
<feature type="transmembrane region" description="Helical" evidence="2">
    <location>
        <begin position="69"/>
        <end position="90"/>
    </location>
</feature>
<dbReference type="Ensembl" id="ENSSDAT00000022388.1">
    <property type="protein sequence ID" value="ENSSDAP00000019579.1"/>
    <property type="gene ID" value="ENSSDAG00000017853.1"/>
</dbReference>
<dbReference type="AlphaFoldDB" id="A0A8C9QCN9"/>
<evidence type="ECO:0000256" key="1">
    <source>
        <dbReference type="SAM" id="MobiDB-lite"/>
    </source>
</evidence>
<reference evidence="3" key="1">
    <citation type="submission" date="2025-08" db="UniProtKB">
        <authorList>
            <consortium name="Ensembl"/>
        </authorList>
    </citation>
    <scope>IDENTIFICATION</scope>
</reference>
<evidence type="ECO:0000313" key="4">
    <source>
        <dbReference type="Proteomes" id="UP000694422"/>
    </source>
</evidence>
<proteinExistence type="predicted"/>
<evidence type="ECO:0000256" key="2">
    <source>
        <dbReference type="SAM" id="Phobius"/>
    </source>
</evidence>
<reference evidence="3" key="2">
    <citation type="submission" date="2025-09" db="UniProtKB">
        <authorList>
            <consortium name="Ensembl"/>
        </authorList>
    </citation>
    <scope>IDENTIFICATION</scope>
</reference>
<feature type="region of interest" description="Disordered" evidence="1">
    <location>
        <begin position="99"/>
        <end position="151"/>
    </location>
</feature>
<sequence>MEASEPRPRRLGGCGRPEELKVSPALSTKSLPTASGDGHLGAPDGQHVPSRPQEAAPTRETALTICLQVTLPFVLAGLGLSWAGVLLNYFQVRKRAQAGSWPRGQAASTPGQIPLGPVRGTRGDPSGASEDSRGAAQVCCPSDAGGRGQSTASNMVVPSLKIVFFLVPGMEPRDP</sequence>